<reference evidence="1 2" key="1">
    <citation type="journal article" date="2021" name="Commun. Biol.">
        <title>Genomic insights into the host specific adaptation of the Pneumocystis genus.</title>
        <authorList>
            <person name="Cisse O.H."/>
            <person name="Ma L."/>
            <person name="Dekker J.P."/>
            <person name="Khil P.P."/>
            <person name="Youn J.-H."/>
            <person name="Brenchley J.M."/>
            <person name="Blair R."/>
            <person name="Pahar B."/>
            <person name="Chabe M."/>
            <person name="Van Rompay K.K.A."/>
            <person name="Keesler R."/>
            <person name="Sukura A."/>
            <person name="Hirsch V."/>
            <person name="Kutty G."/>
            <person name="Liu Y."/>
            <person name="Peng L."/>
            <person name="Chen J."/>
            <person name="Song J."/>
            <person name="Weissenbacher-Lang C."/>
            <person name="Xu J."/>
            <person name="Upham N.S."/>
            <person name="Stajich J.E."/>
            <person name="Cuomo C.A."/>
            <person name="Cushion M.T."/>
            <person name="Kovacs J.A."/>
        </authorList>
    </citation>
    <scope>NUCLEOTIDE SEQUENCE [LARGE SCALE GENOMIC DNA]</scope>
    <source>
        <strain evidence="1 2">RABM</strain>
    </source>
</reference>
<dbReference type="Proteomes" id="UP000768646">
    <property type="component" value="Unassembled WGS sequence"/>
</dbReference>
<keyword evidence="2" id="KW-1185">Reference proteome</keyword>
<evidence type="ECO:0000313" key="2">
    <source>
        <dbReference type="Proteomes" id="UP000768646"/>
    </source>
</evidence>
<proteinExistence type="predicted"/>
<protein>
    <submittedName>
        <fullName evidence="1">Uncharacterized protein</fullName>
    </submittedName>
</protein>
<accession>A0ACB7C9B9</accession>
<comment type="caution">
    <text evidence="1">The sequence shown here is derived from an EMBL/GenBank/DDBJ whole genome shotgun (WGS) entry which is preliminary data.</text>
</comment>
<gene>
    <name evidence="1" type="ORF">PORY_002267</name>
</gene>
<name>A0ACB7C9B9_9ASCO</name>
<dbReference type="EMBL" id="JABTEG010000009">
    <property type="protein sequence ID" value="KAG4304292.1"/>
    <property type="molecule type" value="Genomic_DNA"/>
</dbReference>
<organism evidence="1 2">
    <name type="scientific">Pneumocystis oryctolagi</name>
    <dbReference type="NCBI Taxonomy" id="42067"/>
    <lineage>
        <taxon>Eukaryota</taxon>
        <taxon>Fungi</taxon>
        <taxon>Dikarya</taxon>
        <taxon>Ascomycota</taxon>
        <taxon>Taphrinomycotina</taxon>
        <taxon>Pneumocystomycetes</taxon>
        <taxon>Pneumocystaceae</taxon>
        <taxon>Pneumocystis</taxon>
    </lineage>
</organism>
<evidence type="ECO:0000313" key="1">
    <source>
        <dbReference type="EMBL" id="KAG4304292.1"/>
    </source>
</evidence>
<sequence>MCLKAGNSLEKKRCDLPSFVKSLPAVCSQERQEFSAQKKSDEEEVESWEELLLLLEKPDELSKDTFLNHGESLQTMMTNILEISSMPSNICEEEIYNSFDSDQNSMIIKWVNPTKAQLCFLSEEAATKAYFKYLSSSSSIGTLLPLPPNYHSIHSSTSSTFTSRAKTPLTVFHKSTFLATLEQSKYPALEDKRPLKTSTVAKRIITSVLGTRALRTEKEKEYDEIMIRQFIEALKEKEAHERLKEEIWEK</sequence>